<proteinExistence type="predicted"/>
<keyword evidence="2" id="KW-1185">Reference proteome</keyword>
<accession>A0ABV5GKI8</accession>
<reference evidence="1 2" key="1">
    <citation type="submission" date="2024-09" db="EMBL/GenBank/DDBJ databases">
        <authorList>
            <person name="Sun Q."/>
            <person name="Mori K."/>
        </authorList>
    </citation>
    <scope>NUCLEOTIDE SEQUENCE [LARGE SCALE GENOMIC DNA]</scope>
    <source>
        <strain evidence="1 2">CECT 7955</strain>
    </source>
</reference>
<organism evidence="1 2">
    <name type="scientific">Flavobacterium jumunjinense</name>
    <dbReference type="NCBI Taxonomy" id="998845"/>
    <lineage>
        <taxon>Bacteria</taxon>
        <taxon>Pseudomonadati</taxon>
        <taxon>Bacteroidota</taxon>
        <taxon>Flavobacteriia</taxon>
        <taxon>Flavobacteriales</taxon>
        <taxon>Flavobacteriaceae</taxon>
        <taxon>Flavobacterium</taxon>
    </lineage>
</organism>
<dbReference type="EMBL" id="JBHMEY010000011">
    <property type="protein sequence ID" value="MFB9095899.1"/>
    <property type="molecule type" value="Genomic_DNA"/>
</dbReference>
<protein>
    <recommendedName>
        <fullName evidence="3">Lipoprotein</fullName>
    </recommendedName>
</protein>
<comment type="caution">
    <text evidence="1">The sequence shown here is derived from an EMBL/GenBank/DDBJ whole genome shotgun (WGS) entry which is preliminary data.</text>
</comment>
<dbReference type="RefSeq" id="WP_236453453.1">
    <property type="nucleotide sequence ID" value="NZ_CBCSGE010000028.1"/>
</dbReference>
<dbReference type="Proteomes" id="UP001589607">
    <property type="component" value="Unassembled WGS sequence"/>
</dbReference>
<sequence length="189" mass="21371">MRKSLLIILILPFLMNSCKEKKDNGTEESIGIEKIINHSESADKNEILTDSVKIENDSIIIPEFVIKLELSEKAENKLTKDKESVIVQAYFSGIPKDTLNEDYEKWGKIHIGGHNIELWNSKIASFKNIKISKEAFNELADPNFEVLINVFSGRHSTASNLLDCEIIQESIDSLRGKTHLIKGKLIFGE</sequence>
<evidence type="ECO:0008006" key="3">
    <source>
        <dbReference type="Google" id="ProtNLM"/>
    </source>
</evidence>
<evidence type="ECO:0000313" key="1">
    <source>
        <dbReference type="EMBL" id="MFB9095899.1"/>
    </source>
</evidence>
<evidence type="ECO:0000313" key="2">
    <source>
        <dbReference type="Proteomes" id="UP001589607"/>
    </source>
</evidence>
<gene>
    <name evidence="1" type="ORF">ACFFVF_05185</name>
</gene>
<name>A0ABV5GKI8_9FLAO</name>